<protein>
    <submittedName>
        <fullName evidence="1">DUF6625 family protein</fullName>
    </submittedName>
</protein>
<organism evidence="1 2">
    <name type="scientific">Neptuniibacter pectenicola</name>
    <dbReference type="NCBI Taxonomy" id="1806669"/>
    <lineage>
        <taxon>Bacteria</taxon>
        <taxon>Pseudomonadati</taxon>
        <taxon>Pseudomonadota</taxon>
        <taxon>Gammaproteobacteria</taxon>
        <taxon>Oceanospirillales</taxon>
        <taxon>Oceanospirillaceae</taxon>
        <taxon>Neptuniibacter</taxon>
    </lineage>
</organism>
<sequence length="320" mass="38183">MTNIALIIPYYGSFPNYFSLYVNSLAKNPNIHVYMFTDCFYDGFIPDNLHMVESDIEHFKSLVKSKLDVDAKINRGYKLCDFKPAYGVIFEDYIADYDYWAMGDIDIIYGNVLGNLPKDWEDYDVFSMVPEWISGSFCIFKNTKKVNYLFSLSRSWKDVFVSEKNFAFDECNYLYGELRQGKNIFDVDDLESFTFIVKREAEKGLIKIWFDENLIKEKIFRNADYVRMNNGSLYKVDGQEVAYYHLVSEKITDRFVIPKWGVIPDEYFITHHGLFLPEEFWYKKISFFRIFIFFRSLFLDIKQLFKRVFNKCKYCCIKKI</sequence>
<dbReference type="InterPro" id="IPR046733">
    <property type="entry name" value="DUF6625"/>
</dbReference>
<gene>
    <name evidence="1" type="ORF">WNY58_00885</name>
</gene>
<dbReference type="Pfam" id="PF20330">
    <property type="entry name" value="DUF6625"/>
    <property type="match status" value="1"/>
</dbReference>
<proteinExistence type="predicted"/>
<name>A0ABU9TN34_9GAMM</name>
<keyword evidence="2" id="KW-1185">Reference proteome</keyword>
<dbReference type="Proteomes" id="UP001449225">
    <property type="component" value="Unassembled WGS sequence"/>
</dbReference>
<reference evidence="1 2" key="1">
    <citation type="submission" date="2024-03" db="EMBL/GenBank/DDBJ databases">
        <title>Community enrichment and isolation of bacterial strains for fucoidan degradation.</title>
        <authorList>
            <person name="Sichert A."/>
        </authorList>
    </citation>
    <scope>NUCLEOTIDE SEQUENCE [LARGE SCALE GENOMIC DNA]</scope>
    <source>
        <strain evidence="1 2">AS76</strain>
    </source>
</reference>
<evidence type="ECO:0000313" key="1">
    <source>
        <dbReference type="EMBL" id="MEM5534933.1"/>
    </source>
</evidence>
<evidence type="ECO:0000313" key="2">
    <source>
        <dbReference type="Proteomes" id="UP001449225"/>
    </source>
</evidence>
<dbReference type="EMBL" id="JBBMRA010000001">
    <property type="protein sequence ID" value="MEM5534933.1"/>
    <property type="molecule type" value="Genomic_DNA"/>
</dbReference>
<dbReference type="RefSeq" id="WP_342853415.1">
    <property type="nucleotide sequence ID" value="NZ_JBBMRA010000001.1"/>
</dbReference>
<accession>A0ABU9TN34</accession>
<comment type="caution">
    <text evidence="1">The sequence shown here is derived from an EMBL/GenBank/DDBJ whole genome shotgun (WGS) entry which is preliminary data.</text>
</comment>